<name>A0A2W2BIN0_9ACTN</name>
<dbReference type="Proteomes" id="UP000248764">
    <property type="component" value="Unassembled WGS sequence"/>
</dbReference>
<keyword evidence="2" id="KW-1185">Reference proteome</keyword>
<protein>
    <submittedName>
        <fullName evidence="1">Uncharacterized protein</fullName>
    </submittedName>
</protein>
<dbReference type="RefSeq" id="WP_111257821.1">
    <property type="nucleotide sequence ID" value="NZ_POTW01000098.1"/>
</dbReference>
<comment type="caution">
    <text evidence="1">The sequence shown here is derived from an EMBL/GenBank/DDBJ whole genome shotgun (WGS) entry which is preliminary data.</text>
</comment>
<evidence type="ECO:0000313" key="1">
    <source>
        <dbReference type="EMBL" id="PZF80168.1"/>
    </source>
</evidence>
<organism evidence="1 2">
    <name type="scientific">Jiangella anatolica</name>
    <dbReference type="NCBI Taxonomy" id="2670374"/>
    <lineage>
        <taxon>Bacteria</taxon>
        <taxon>Bacillati</taxon>
        <taxon>Actinomycetota</taxon>
        <taxon>Actinomycetes</taxon>
        <taxon>Jiangellales</taxon>
        <taxon>Jiangellaceae</taxon>
        <taxon>Jiangella</taxon>
    </lineage>
</organism>
<gene>
    <name evidence="1" type="ORF">C1I92_27475</name>
</gene>
<sequence>MAAVGSGIAVAPAAAAPLERDHFHESFSEVIEDCGLTLRYDFEEEGAFLFNAHKQDRLAYAHATVRQTQAWTNVANDKTLTVVRTFVDKDLRVTDNGDGTLTILVLSTGNETVYTPDGKALHRNPGQIRFEILVDHGGTPTDPSDDEEIAFLGIVKGSTGRNDDFGEFCDDVQEFLT</sequence>
<dbReference type="AlphaFoldDB" id="A0A2W2BIN0"/>
<accession>A0A2W2BIN0</accession>
<dbReference type="EMBL" id="POTW01000098">
    <property type="protein sequence ID" value="PZF80168.1"/>
    <property type="molecule type" value="Genomic_DNA"/>
</dbReference>
<proteinExistence type="predicted"/>
<evidence type="ECO:0000313" key="2">
    <source>
        <dbReference type="Proteomes" id="UP000248764"/>
    </source>
</evidence>
<reference evidence="1 2" key="1">
    <citation type="submission" date="2018-01" db="EMBL/GenBank/DDBJ databases">
        <title>Draft genome sequence of Jiangella sp. GTF31.</title>
        <authorList>
            <person name="Sahin N."/>
            <person name="Ay H."/>
            <person name="Saygin H."/>
        </authorList>
    </citation>
    <scope>NUCLEOTIDE SEQUENCE [LARGE SCALE GENOMIC DNA]</scope>
    <source>
        <strain evidence="1 2">GTF31</strain>
    </source>
</reference>